<keyword evidence="2" id="KW-1185">Reference proteome</keyword>
<reference evidence="1" key="2">
    <citation type="submission" date="2022-10" db="EMBL/GenBank/DDBJ databases">
        <authorList>
            <consortium name="ENA_rothamsted_submissions"/>
            <consortium name="culmorum"/>
            <person name="King R."/>
        </authorList>
    </citation>
    <scope>NUCLEOTIDE SEQUENCE</scope>
</reference>
<dbReference type="Gene3D" id="3.10.450.50">
    <property type="match status" value="1"/>
</dbReference>
<proteinExistence type="predicted"/>
<evidence type="ECO:0000313" key="2">
    <source>
        <dbReference type="Proteomes" id="UP001153714"/>
    </source>
</evidence>
<protein>
    <submittedName>
        <fullName evidence="1">Uncharacterized protein</fullName>
    </submittedName>
</protein>
<gene>
    <name evidence="1" type="ORF">DIATSA_LOCUS772</name>
</gene>
<dbReference type="Proteomes" id="UP001153714">
    <property type="component" value="Chromosome 1"/>
</dbReference>
<dbReference type="AlphaFoldDB" id="A0A9P0C4V3"/>
<dbReference type="OrthoDB" id="8195095at2759"/>
<accession>A0A9P0C4V3</accession>
<sequence>MSIPLNNVSQSTIKISHETRDQNAELQQAKKFIAWYKQMIDNERQNLALYLSDDAILEWFGRTIKSRKKISLFFKHDMQYTRHDFISVRNIDKIQSRHERFSRNEEHNLCSFLNTSEVCNTKIERNSRKRILQSSSPEWADSCQPPEGIDCFESKKTKTNDIQNPDIDSSHDRTEGNCLKRGFNLENCSDFNSKGDGILGRRVRRKCIPVTPPNCELGQGDCMPSTSGTDSNRSHDALNAQLSKLFVECEGFVQFTRSKNCLSNDTMTWERKCKTQISFAEDPLNVGEYIIWAIHYTDESKCRRNLLSAFEEVVKEEGMTDIKDQ</sequence>
<name>A0A9P0C4V3_9NEOP</name>
<dbReference type="EMBL" id="OU893332">
    <property type="protein sequence ID" value="CAH0746714.1"/>
    <property type="molecule type" value="Genomic_DNA"/>
</dbReference>
<evidence type="ECO:0000313" key="1">
    <source>
        <dbReference type="EMBL" id="CAH0746714.1"/>
    </source>
</evidence>
<reference evidence="1" key="1">
    <citation type="submission" date="2021-12" db="EMBL/GenBank/DDBJ databases">
        <authorList>
            <person name="King R."/>
        </authorList>
    </citation>
    <scope>NUCLEOTIDE SEQUENCE</scope>
</reference>
<organism evidence="1 2">
    <name type="scientific">Diatraea saccharalis</name>
    <name type="common">sugarcane borer</name>
    <dbReference type="NCBI Taxonomy" id="40085"/>
    <lineage>
        <taxon>Eukaryota</taxon>
        <taxon>Metazoa</taxon>
        <taxon>Ecdysozoa</taxon>
        <taxon>Arthropoda</taxon>
        <taxon>Hexapoda</taxon>
        <taxon>Insecta</taxon>
        <taxon>Pterygota</taxon>
        <taxon>Neoptera</taxon>
        <taxon>Endopterygota</taxon>
        <taxon>Lepidoptera</taxon>
        <taxon>Glossata</taxon>
        <taxon>Ditrysia</taxon>
        <taxon>Pyraloidea</taxon>
        <taxon>Crambidae</taxon>
        <taxon>Crambinae</taxon>
        <taxon>Diatraea</taxon>
    </lineage>
</organism>